<keyword evidence="2" id="KW-0732">Signal</keyword>
<feature type="region of interest" description="Disordered" evidence="1">
    <location>
        <begin position="27"/>
        <end position="53"/>
    </location>
</feature>
<feature type="signal peptide" evidence="2">
    <location>
        <begin position="1"/>
        <end position="21"/>
    </location>
</feature>
<proteinExistence type="predicted"/>
<name>A0A8D8RIJ9_9HEMI</name>
<evidence type="ECO:0000256" key="2">
    <source>
        <dbReference type="SAM" id="SignalP"/>
    </source>
</evidence>
<sequence>MHTTFTLLSFFDHLTIDVTWANVANPNIEEGGETSNNVWSMKDGKQNRNRTRNCSSKRFLEPFLARFKPETTNNLPIEKSFLELGTEIPRGNRVPQIGN</sequence>
<evidence type="ECO:0000256" key="1">
    <source>
        <dbReference type="SAM" id="MobiDB-lite"/>
    </source>
</evidence>
<protein>
    <submittedName>
        <fullName evidence="3">Uncharacterized protein</fullName>
    </submittedName>
</protein>
<feature type="chain" id="PRO_5035703417" evidence="2">
    <location>
        <begin position="22"/>
        <end position="99"/>
    </location>
</feature>
<reference evidence="3" key="1">
    <citation type="submission" date="2021-05" db="EMBL/GenBank/DDBJ databases">
        <authorList>
            <person name="Alioto T."/>
            <person name="Alioto T."/>
            <person name="Gomez Garrido J."/>
        </authorList>
    </citation>
    <scope>NUCLEOTIDE SEQUENCE</scope>
</reference>
<evidence type="ECO:0000313" key="3">
    <source>
        <dbReference type="EMBL" id="CAG6650332.1"/>
    </source>
</evidence>
<accession>A0A8D8RIJ9</accession>
<dbReference type="EMBL" id="HBUF01161776">
    <property type="protein sequence ID" value="CAG6650332.1"/>
    <property type="molecule type" value="Transcribed_RNA"/>
</dbReference>
<dbReference type="EMBL" id="HBUF01161777">
    <property type="protein sequence ID" value="CAG6650333.1"/>
    <property type="molecule type" value="Transcribed_RNA"/>
</dbReference>
<dbReference type="AlphaFoldDB" id="A0A8D8RIJ9"/>
<organism evidence="3">
    <name type="scientific">Cacopsylla melanoneura</name>
    <dbReference type="NCBI Taxonomy" id="428564"/>
    <lineage>
        <taxon>Eukaryota</taxon>
        <taxon>Metazoa</taxon>
        <taxon>Ecdysozoa</taxon>
        <taxon>Arthropoda</taxon>
        <taxon>Hexapoda</taxon>
        <taxon>Insecta</taxon>
        <taxon>Pterygota</taxon>
        <taxon>Neoptera</taxon>
        <taxon>Paraneoptera</taxon>
        <taxon>Hemiptera</taxon>
        <taxon>Sternorrhyncha</taxon>
        <taxon>Psylloidea</taxon>
        <taxon>Psyllidae</taxon>
        <taxon>Psyllinae</taxon>
        <taxon>Cacopsylla</taxon>
    </lineage>
</organism>